<comment type="caution">
    <text evidence="2">The sequence shown here is derived from an EMBL/GenBank/DDBJ whole genome shotgun (WGS) entry which is preliminary data.</text>
</comment>
<dbReference type="InterPro" id="IPR011989">
    <property type="entry name" value="ARM-like"/>
</dbReference>
<gene>
    <name evidence="2" type="ORF">EZS28_038598</name>
</gene>
<dbReference type="EMBL" id="SNRW01019974">
    <property type="protein sequence ID" value="KAA6365875.1"/>
    <property type="molecule type" value="Genomic_DNA"/>
</dbReference>
<dbReference type="GO" id="GO:0004672">
    <property type="term" value="F:protein kinase activity"/>
    <property type="evidence" value="ECO:0007669"/>
    <property type="project" value="InterPro"/>
</dbReference>
<dbReference type="Gene3D" id="1.10.510.10">
    <property type="entry name" value="Transferase(Phosphotransferase) domain 1"/>
    <property type="match status" value="1"/>
</dbReference>
<dbReference type="Gene3D" id="1.25.10.10">
    <property type="entry name" value="Leucine-rich Repeat Variant"/>
    <property type="match status" value="1"/>
</dbReference>
<dbReference type="GO" id="GO:0005634">
    <property type="term" value="C:nucleus"/>
    <property type="evidence" value="ECO:0007669"/>
    <property type="project" value="TreeGrafter"/>
</dbReference>
<name>A0A5J4U847_9EUKA</name>
<dbReference type="PROSITE" id="PS50011">
    <property type="entry name" value="PROTEIN_KINASE_DOM"/>
    <property type="match status" value="1"/>
</dbReference>
<reference evidence="2 3" key="1">
    <citation type="submission" date="2019-03" db="EMBL/GenBank/DDBJ databases">
        <title>Single cell metagenomics reveals metabolic interactions within the superorganism composed of flagellate Streblomastix strix and complex community of Bacteroidetes bacteria on its surface.</title>
        <authorList>
            <person name="Treitli S.C."/>
            <person name="Kolisko M."/>
            <person name="Husnik F."/>
            <person name="Keeling P."/>
            <person name="Hampl V."/>
        </authorList>
    </citation>
    <scope>NUCLEOTIDE SEQUENCE [LARGE SCALE GENOMIC DNA]</scope>
    <source>
        <strain evidence="2">ST1C</strain>
    </source>
</reference>
<dbReference type="InterPro" id="IPR016024">
    <property type="entry name" value="ARM-type_fold"/>
</dbReference>
<feature type="non-terminal residue" evidence="2">
    <location>
        <position position="591"/>
    </location>
</feature>
<proteinExistence type="predicted"/>
<dbReference type="PANTHER" id="PTHR24345">
    <property type="entry name" value="SERINE/THREONINE-PROTEIN KINASE PLK"/>
    <property type="match status" value="1"/>
</dbReference>
<protein>
    <recommendedName>
        <fullName evidence="1">Protein kinase domain-containing protein</fullName>
    </recommendedName>
</protein>
<organism evidence="2 3">
    <name type="scientific">Streblomastix strix</name>
    <dbReference type="NCBI Taxonomy" id="222440"/>
    <lineage>
        <taxon>Eukaryota</taxon>
        <taxon>Metamonada</taxon>
        <taxon>Preaxostyla</taxon>
        <taxon>Oxymonadida</taxon>
        <taxon>Streblomastigidae</taxon>
        <taxon>Streblomastix</taxon>
    </lineage>
</organism>
<feature type="domain" description="Protein kinase" evidence="1">
    <location>
        <begin position="1"/>
        <end position="96"/>
    </location>
</feature>
<dbReference type="SUPFAM" id="SSF48371">
    <property type="entry name" value="ARM repeat"/>
    <property type="match status" value="1"/>
</dbReference>
<evidence type="ECO:0000313" key="2">
    <source>
        <dbReference type="EMBL" id="KAA6365875.1"/>
    </source>
</evidence>
<feature type="non-terminal residue" evidence="2">
    <location>
        <position position="1"/>
    </location>
</feature>
<accession>A0A5J4U847</accession>
<evidence type="ECO:0000313" key="3">
    <source>
        <dbReference type="Proteomes" id="UP000324800"/>
    </source>
</evidence>
<dbReference type="Proteomes" id="UP000324800">
    <property type="component" value="Unassembled WGS sequence"/>
</dbReference>
<evidence type="ECO:0000259" key="1">
    <source>
        <dbReference type="PROSITE" id="PS50011"/>
    </source>
</evidence>
<dbReference type="Pfam" id="PF00069">
    <property type="entry name" value="Pkinase"/>
    <property type="match status" value="1"/>
</dbReference>
<dbReference type="InterPro" id="IPR000719">
    <property type="entry name" value="Prot_kinase_dom"/>
</dbReference>
<dbReference type="AlphaFoldDB" id="A0A5J4U847"/>
<dbReference type="GO" id="GO:0005524">
    <property type="term" value="F:ATP binding"/>
    <property type="evidence" value="ECO:0007669"/>
    <property type="project" value="InterPro"/>
</dbReference>
<dbReference type="InterPro" id="IPR011009">
    <property type="entry name" value="Kinase-like_dom_sf"/>
</dbReference>
<sequence>VLKIANFNFATEQILSQQSSDQSSTIFDAGILFYQLVTHEYPFKDQSEQELINSAQVLQRHNSITDDHLWDLLQKMLKFNPNDRISAADALKHQFFANEETINKIQQEFLYLAQQSQELQKKGDQSITQYDLNALFIIPLSDIKFNIIIDYDKVAEILKIPVIGNDFQKEQIQLKKENECQNIILKLKCKSDDEGRTSAINAGVTQELINIIETCNMNITPVYVETFNVLSLASSKTRVMIQQKNNPYPSLLRLLDSQNNEVINHSINSICSILRGGLLTTAQGYPHPNFELIESFDGINKIFSLFKQTSDKKIKDTAAICLGRLFRAKEITDQNMRVQLISHFKSLLNDPDEWTQSESFNALGYIGMKTVANRFEIIQGIELNTIIEELKKPIVGNDEQKKEMYQQQQIQCFFLSKLLQYKNDTQFRRSAIKQGLVQIFLSIFESQDITSITRKTTDAFFELTIIEHRKVKDLLYPKWKPFPGLIRLLDNTDNAVITDILCSMHIILQQDLLSGHENEPHPYFEMIQSCGGIEKLFNVHKKSDHDKYNQDYSAMCICLICRGREIPDQDMKTGIVSHLIKIVTNPDDPQN</sequence>
<dbReference type="SUPFAM" id="SSF56112">
    <property type="entry name" value="Protein kinase-like (PK-like)"/>
    <property type="match status" value="1"/>
</dbReference>